<dbReference type="AlphaFoldDB" id="A0A5N5T7M0"/>
<dbReference type="PANTHER" id="PTHR19290:SF163">
    <property type="entry name" value="BASIC HELIX-LOOP-HELIX NEURAL TRANSCRIPTION FACTOR TAP"/>
    <property type="match status" value="1"/>
</dbReference>
<dbReference type="InterPro" id="IPR036638">
    <property type="entry name" value="HLH_DNA-bd_sf"/>
</dbReference>
<evidence type="ECO:0000256" key="8">
    <source>
        <dbReference type="SAM" id="MobiDB-lite"/>
    </source>
</evidence>
<evidence type="ECO:0000256" key="3">
    <source>
        <dbReference type="ARBA" id="ARBA00022902"/>
    </source>
</evidence>
<dbReference type="EMBL" id="SEYY01007115">
    <property type="protein sequence ID" value="KAB7502621.1"/>
    <property type="molecule type" value="Genomic_DNA"/>
</dbReference>
<evidence type="ECO:0000256" key="2">
    <source>
        <dbReference type="ARBA" id="ARBA00022782"/>
    </source>
</evidence>
<evidence type="ECO:0000256" key="4">
    <source>
        <dbReference type="ARBA" id="ARBA00023015"/>
    </source>
</evidence>
<dbReference type="InterPro" id="IPR050359">
    <property type="entry name" value="bHLH_transcription_factors"/>
</dbReference>
<dbReference type="GO" id="GO:0007423">
    <property type="term" value="P:sensory organ development"/>
    <property type="evidence" value="ECO:0007669"/>
    <property type="project" value="TreeGrafter"/>
</dbReference>
<keyword evidence="1" id="KW-0217">Developmental protein</keyword>
<reference evidence="10 11" key="1">
    <citation type="journal article" date="2019" name="PLoS Biol.">
        <title>Sex chromosomes control vertical transmission of feminizing Wolbachia symbionts in an isopod.</title>
        <authorList>
            <person name="Becking T."/>
            <person name="Chebbi M.A."/>
            <person name="Giraud I."/>
            <person name="Moumen B."/>
            <person name="Laverre T."/>
            <person name="Caubet Y."/>
            <person name="Peccoud J."/>
            <person name="Gilbert C."/>
            <person name="Cordaux R."/>
        </authorList>
    </citation>
    <scope>NUCLEOTIDE SEQUENCE [LARGE SCALE GENOMIC DNA]</scope>
    <source>
        <strain evidence="10">ANa2</strain>
        <tissue evidence="10">Whole body excluding digestive tract and cuticle</tissue>
    </source>
</reference>
<feature type="compositionally biased region" description="Polar residues" evidence="8">
    <location>
        <begin position="39"/>
        <end position="49"/>
    </location>
</feature>
<keyword evidence="2" id="KW-0221">Differentiation</keyword>
<keyword evidence="3" id="KW-0524">Neurogenesis</keyword>
<keyword evidence="7" id="KW-0539">Nucleus</keyword>
<dbReference type="GO" id="GO:0046983">
    <property type="term" value="F:protein dimerization activity"/>
    <property type="evidence" value="ECO:0007669"/>
    <property type="project" value="InterPro"/>
</dbReference>
<accession>A0A5N5T7M0</accession>
<keyword evidence="6" id="KW-0804">Transcription</keyword>
<keyword evidence="11" id="KW-1185">Reference proteome</keyword>
<evidence type="ECO:0000256" key="1">
    <source>
        <dbReference type="ARBA" id="ARBA00022473"/>
    </source>
</evidence>
<dbReference type="PANTHER" id="PTHR19290">
    <property type="entry name" value="BASIC HELIX-LOOP-HELIX PROTEIN NEUROGENIN-RELATED"/>
    <property type="match status" value="1"/>
</dbReference>
<evidence type="ECO:0000313" key="11">
    <source>
        <dbReference type="Proteomes" id="UP000326759"/>
    </source>
</evidence>
<sequence>MERTLITSHANFASFSPVDSCPKGQPSQNVTKENHLHKNSNSSNQTNFSKLLEAVKDEFRSSSSSSEDDFEDEVPSPKVSRPRGGKGGAPRCRNRSPTVVARIRRSRRMKANDRERNRMHMLNKALDRLRNVLPTAPDDTKLTKIETLRYAHNYIWTLSETLRSCDSHLNRRLGVTNPQTNSHVVDQMQICSQNLQRPPHFYPDLYGSLDPSCNPWGVPVQNQGFNQISPQYGNHSSLPFECL</sequence>
<dbReference type="GO" id="GO:0045944">
    <property type="term" value="P:positive regulation of transcription by RNA polymerase II"/>
    <property type="evidence" value="ECO:0007669"/>
    <property type="project" value="TreeGrafter"/>
</dbReference>
<proteinExistence type="predicted"/>
<keyword evidence="5" id="KW-0238">DNA-binding</keyword>
<dbReference type="PROSITE" id="PS50888">
    <property type="entry name" value="BHLH"/>
    <property type="match status" value="1"/>
</dbReference>
<dbReference type="GO" id="GO:0061564">
    <property type="term" value="P:axon development"/>
    <property type="evidence" value="ECO:0007669"/>
    <property type="project" value="TreeGrafter"/>
</dbReference>
<comment type="caution">
    <text evidence="10">The sequence shown here is derived from an EMBL/GenBank/DDBJ whole genome shotgun (WGS) entry which is preliminary data.</text>
</comment>
<dbReference type="GO" id="GO:0070888">
    <property type="term" value="F:E-box binding"/>
    <property type="evidence" value="ECO:0007669"/>
    <property type="project" value="TreeGrafter"/>
</dbReference>
<organism evidence="10 11">
    <name type="scientific">Armadillidium nasatum</name>
    <dbReference type="NCBI Taxonomy" id="96803"/>
    <lineage>
        <taxon>Eukaryota</taxon>
        <taxon>Metazoa</taxon>
        <taxon>Ecdysozoa</taxon>
        <taxon>Arthropoda</taxon>
        <taxon>Crustacea</taxon>
        <taxon>Multicrustacea</taxon>
        <taxon>Malacostraca</taxon>
        <taxon>Eumalacostraca</taxon>
        <taxon>Peracarida</taxon>
        <taxon>Isopoda</taxon>
        <taxon>Oniscidea</taxon>
        <taxon>Crinocheta</taxon>
        <taxon>Armadillidiidae</taxon>
        <taxon>Armadillidium</taxon>
    </lineage>
</organism>
<protein>
    <submittedName>
        <fullName evidence="10">Neurogenin-3</fullName>
    </submittedName>
</protein>
<evidence type="ECO:0000256" key="6">
    <source>
        <dbReference type="ARBA" id="ARBA00023163"/>
    </source>
</evidence>
<dbReference type="GO" id="GO:0005634">
    <property type="term" value="C:nucleus"/>
    <property type="evidence" value="ECO:0007669"/>
    <property type="project" value="TreeGrafter"/>
</dbReference>
<dbReference type="GO" id="GO:0000981">
    <property type="term" value="F:DNA-binding transcription factor activity, RNA polymerase II-specific"/>
    <property type="evidence" value="ECO:0007669"/>
    <property type="project" value="TreeGrafter"/>
</dbReference>
<name>A0A5N5T7M0_9CRUS</name>
<evidence type="ECO:0000256" key="5">
    <source>
        <dbReference type="ARBA" id="ARBA00023125"/>
    </source>
</evidence>
<dbReference type="Pfam" id="PF00010">
    <property type="entry name" value="HLH"/>
    <property type="match status" value="1"/>
</dbReference>
<keyword evidence="4" id="KW-0805">Transcription regulation</keyword>
<gene>
    <name evidence="10" type="primary">NEUROG3</name>
    <name evidence="10" type="ORF">Anas_02521</name>
</gene>
<dbReference type="Proteomes" id="UP000326759">
    <property type="component" value="Unassembled WGS sequence"/>
</dbReference>
<dbReference type="SMART" id="SM00353">
    <property type="entry name" value="HLH"/>
    <property type="match status" value="1"/>
</dbReference>
<dbReference type="InterPro" id="IPR011598">
    <property type="entry name" value="bHLH_dom"/>
</dbReference>
<dbReference type="Gene3D" id="4.10.280.10">
    <property type="entry name" value="Helix-loop-helix DNA-binding domain"/>
    <property type="match status" value="1"/>
</dbReference>
<dbReference type="OrthoDB" id="5969565at2759"/>
<evidence type="ECO:0000259" key="9">
    <source>
        <dbReference type="PROSITE" id="PS50888"/>
    </source>
</evidence>
<evidence type="ECO:0000256" key="7">
    <source>
        <dbReference type="ARBA" id="ARBA00023242"/>
    </source>
</evidence>
<feature type="region of interest" description="Disordered" evidence="8">
    <location>
        <begin position="15"/>
        <end position="98"/>
    </location>
</feature>
<evidence type="ECO:0000313" key="10">
    <source>
        <dbReference type="EMBL" id="KAB7502621.1"/>
    </source>
</evidence>
<dbReference type="FunFam" id="4.10.280.10:FF:000006">
    <property type="entry name" value="Neurogenic differentiation factor"/>
    <property type="match status" value="1"/>
</dbReference>
<dbReference type="SUPFAM" id="SSF47459">
    <property type="entry name" value="HLH, helix-loop-helix DNA-binding domain"/>
    <property type="match status" value="1"/>
</dbReference>
<feature type="domain" description="BHLH" evidence="9">
    <location>
        <begin position="106"/>
        <end position="158"/>
    </location>
</feature>